<keyword evidence="2" id="KW-1185">Reference proteome</keyword>
<reference evidence="1 2" key="1">
    <citation type="submission" date="2017-05" db="EMBL/GenBank/DDBJ databases">
        <authorList>
            <person name="Varghese N."/>
            <person name="Submissions S."/>
        </authorList>
    </citation>
    <scope>NUCLEOTIDE SEQUENCE [LARGE SCALE GENOMIC DNA]</scope>
    <source>
        <strain evidence="1 2">DSM 18015</strain>
    </source>
</reference>
<dbReference type="Proteomes" id="UP001158050">
    <property type="component" value="Unassembled WGS sequence"/>
</dbReference>
<protein>
    <submittedName>
        <fullName evidence="1">Uncharacterized protein</fullName>
    </submittedName>
</protein>
<dbReference type="RefSeq" id="WP_283417961.1">
    <property type="nucleotide sequence ID" value="NZ_FXUO01000010.1"/>
</dbReference>
<evidence type="ECO:0000313" key="1">
    <source>
        <dbReference type="EMBL" id="SMP96820.1"/>
    </source>
</evidence>
<organism evidence="1 2">
    <name type="scientific">Epilithonimonas pallida</name>
    <dbReference type="NCBI Taxonomy" id="373671"/>
    <lineage>
        <taxon>Bacteria</taxon>
        <taxon>Pseudomonadati</taxon>
        <taxon>Bacteroidota</taxon>
        <taxon>Flavobacteriia</taxon>
        <taxon>Flavobacteriales</taxon>
        <taxon>Weeksellaceae</taxon>
        <taxon>Chryseobacterium group</taxon>
        <taxon>Epilithonimonas</taxon>
    </lineage>
</organism>
<proteinExistence type="predicted"/>
<comment type="caution">
    <text evidence="1">The sequence shown here is derived from an EMBL/GenBank/DDBJ whole genome shotgun (WGS) entry which is preliminary data.</text>
</comment>
<dbReference type="EMBL" id="FXUO01000010">
    <property type="protein sequence ID" value="SMP96820.1"/>
    <property type="molecule type" value="Genomic_DNA"/>
</dbReference>
<gene>
    <name evidence="1" type="ORF">SAMN05421679_11048</name>
</gene>
<sequence length="295" mass="34103">MNLKQLVKHFNNVLKISYEEESFIPEFLLEYVNKGTENFQKSLIVWDEEEIVIFSSLSVIEKKIHGFTIPESIVKFAQVSDKSNYISLITAYYQNSLLLIKASHQNTFISGMLHTDLALATLVTIAYFPEKAKHLAKHLLDFLIATEEQFKIYPDNLEFGYSSTLYLTSCLLDQSGYSDISSQILSYCKPPITDYKMAVSELYTTNTDSLNEWINGMCNFHIANSKDDLTFAFNRERWQYFPIEIIALLQLRSQQGLPIDFITHPLLKDFLPFIAQKLPVPLDELTQKLEKRILE</sequence>
<name>A0ABY1R6W9_9FLAO</name>
<evidence type="ECO:0000313" key="2">
    <source>
        <dbReference type="Proteomes" id="UP001158050"/>
    </source>
</evidence>
<accession>A0ABY1R6W9</accession>